<sequence>MLSRSQSLGSCLIALALLLFAGSAAAQDVSPRCEAAMDRAAGHYSKCLLSADASYARHEKATKLENRQARCETRFERRTSRAFSRYGADACPSSDLVAAMEDRTVTYAEGIATEAGGTPAPSLLYVQNGTGGTLSETT</sequence>
<evidence type="ECO:0000313" key="1">
    <source>
        <dbReference type="EMBL" id="SVE38683.1"/>
    </source>
</evidence>
<dbReference type="EMBL" id="UINC01213763">
    <property type="protein sequence ID" value="SVE38683.1"/>
    <property type="molecule type" value="Genomic_DNA"/>
</dbReference>
<reference evidence="1" key="1">
    <citation type="submission" date="2018-05" db="EMBL/GenBank/DDBJ databases">
        <authorList>
            <person name="Lanie J.A."/>
            <person name="Ng W.-L."/>
            <person name="Kazmierczak K.M."/>
            <person name="Andrzejewski T.M."/>
            <person name="Davidsen T.M."/>
            <person name="Wayne K.J."/>
            <person name="Tettelin H."/>
            <person name="Glass J.I."/>
            <person name="Rusch D."/>
            <person name="Podicherti R."/>
            <person name="Tsui H.-C.T."/>
            <person name="Winkler M.E."/>
        </authorList>
    </citation>
    <scope>NUCLEOTIDE SEQUENCE</scope>
</reference>
<proteinExistence type="predicted"/>
<protein>
    <submittedName>
        <fullName evidence="1">Uncharacterized protein</fullName>
    </submittedName>
</protein>
<gene>
    <name evidence="1" type="ORF">METZ01_LOCUS491537</name>
</gene>
<feature type="non-terminal residue" evidence="1">
    <location>
        <position position="138"/>
    </location>
</feature>
<organism evidence="1">
    <name type="scientific">marine metagenome</name>
    <dbReference type="NCBI Taxonomy" id="408172"/>
    <lineage>
        <taxon>unclassified sequences</taxon>
        <taxon>metagenomes</taxon>
        <taxon>ecological metagenomes</taxon>
    </lineage>
</organism>
<dbReference type="AlphaFoldDB" id="A0A383D351"/>
<name>A0A383D351_9ZZZZ</name>
<accession>A0A383D351</accession>